<dbReference type="AlphaFoldDB" id="A0A1J5T2D6"/>
<gene>
    <name evidence="1" type="ORF">GALL_115400</name>
</gene>
<comment type="caution">
    <text evidence="1">The sequence shown here is derived from an EMBL/GenBank/DDBJ whole genome shotgun (WGS) entry which is preliminary data.</text>
</comment>
<dbReference type="Gene3D" id="3.40.50.1820">
    <property type="entry name" value="alpha/beta hydrolase"/>
    <property type="match status" value="1"/>
</dbReference>
<evidence type="ECO:0000313" key="1">
    <source>
        <dbReference type="EMBL" id="OIR06350.1"/>
    </source>
</evidence>
<dbReference type="SUPFAM" id="SSF53474">
    <property type="entry name" value="alpha/beta-Hydrolases"/>
    <property type="match status" value="1"/>
</dbReference>
<evidence type="ECO:0008006" key="2">
    <source>
        <dbReference type="Google" id="ProtNLM"/>
    </source>
</evidence>
<dbReference type="InterPro" id="IPR029058">
    <property type="entry name" value="AB_hydrolase_fold"/>
</dbReference>
<accession>A0A1J5T2D6</accession>
<sequence>MKRGWLCGWGVDCGAFEACCRAHFPGEVPQVEPATWRGWARLRAAGCDAFGGFSLGAWLLLRAAKRGEAAGGDVVLLAPFLAFPAEAGFGGRVKRVQLERVRRWLRTDPEGALVDFGRRSGLDLPLAKPACREELEEGLAWLDSTEIDAIPDAACGWRAYVGDHDTLLEPQVVSPWRFGTVVAGAGHQASALMAADGLRRTEEVVP</sequence>
<protein>
    <recommendedName>
        <fullName evidence="2">Alpha/beta hydrolase family protein</fullName>
    </recommendedName>
</protein>
<dbReference type="EMBL" id="MLJW01000044">
    <property type="protein sequence ID" value="OIR06350.1"/>
    <property type="molecule type" value="Genomic_DNA"/>
</dbReference>
<organism evidence="1">
    <name type="scientific">mine drainage metagenome</name>
    <dbReference type="NCBI Taxonomy" id="410659"/>
    <lineage>
        <taxon>unclassified sequences</taxon>
        <taxon>metagenomes</taxon>
        <taxon>ecological metagenomes</taxon>
    </lineage>
</organism>
<proteinExistence type="predicted"/>
<name>A0A1J5T2D6_9ZZZZ</name>
<reference evidence="1" key="1">
    <citation type="submission" date="2016-10" db="EMBL/GenBank/DDBJ databases">
        <title>Sequence of Gallionella enrichment culture.</title>
        <authorList>
            <person name="Poehlein A."/>
            <person name="Muehling M."/>
            <person name="Daniel R."/>
        </authorList>
    </citation>
    <scope>NUCLEOTIDE SEQUENCE</scope>
</reference>